<organism evidence="1 2">
    <name type="scientific">Cladosporium halotolerans</name>
    <dbReference type="NCBI Taxonomy" id="1052096"/>
    <lineage>
        <taxon>Eukaryota</taxon>
        <taxon>Fungi</taxon>
        <taxon>Dikarya</taxon>
        <taxon>Ascomycota</taxon>
        <taxon>Pezizomycotina</taxon>
        <taxon>Dothideomycetes</taxon>
        <taxon>Dothideomycetidae</taxon>
        <taxon>Cladosporiales</taxon>
        <taxon>Cladosporiaceae</taxon>
        <taxon>Cladosporium</taxon>
    </lineage>
</organism>
<proteinExistence type="predicted"/>
<evidence type="ECO:0000313" key="2">
    <source>
        <dbReference type="Proteomes" id="UP000803884"/>
    </source>
</evidence>
<evidence type="ECO:0000313" key="1">
    <source>
        <dbReference type="EMBL" id="KAL1587890.1"/>
    </source>
</evidence>
<sequence length="209" mass="23910">MMSQRPIPFSADEQGHHIYHIAFLLRQKLIPDLVSDVMDKAEIYWTTTTQTSLKRKVAVREGNAPKEIMRSDAVASPSRIQQPVRKVVFNISSHDQGWTSNPHDGSWTWFTAKKATPSEDDASMRVAIEATSRRFNLEQRELCRNPVAQRNWQMHEITLRADSQDIEEAEWVSFLKVGDVVALHAWAQFPGWVNVVQQASITFHTMAIV</sequence>
<comment type="caution">
    <text evidence="1">The sequence shown here is derived from an EMBL/GenBank/DDBJ whole genome shotgun (WGS) entry which is preliminary data.</text>
</comment>
<dbReference type="AlphaFoldDB" id="A0AB34KX41"/>
<reference evidence="1 2" key="1">
    <citation type="journal article" date="2020" name="Microbiol. Resour. Announc.">
        <title>Draft Genome Sequence of a Cladosporium Species Isolated from the Mesophotic Ascidian Didemnum maculosum.</title>
        <authorList>
            <person name="Gioti A."/>
            <person name="Siaperas R."/>
            <person name="Nikolaivits E."/>
            <person name="Le Goff G."/>
            <person name="Ouazzani J."/>
            <person name="Kotoulas G."/>
            <person name="Topakas E."/>
        </authorList>
    </citation>
    <scope>NUCLEOTIDE SEQUENCE [LARGE SCALE GENOMIC DNA]</scope>
    <source>
        <strain evidence="1 2">TM138-S3</strain>
    </source>
</reference>
<dbReference type="Proteomes" id="UP000803884">
    <property type="component" value="Unassembled WGS sequence"/>
</dbReference>
<dbReference type="RefSeq" id="XP_069230995.1">
    <property type="nucleotide sequence ID" value="XM_069371855.1"/>
</dbReference>
<keyword evidence="2" id="KW-1185">Reference proteome</keyword>
<name>A0AB34KX41_9PEZI</name>
<accession>A0AB34KX41</accession>
<gene>
    <name evidence="1" type="ORF">WHR41_03249</name>
</gene>
<protein>
    <submittedName>
        <fullName evidence="1">Uncharacterized protein</fullName>
    </submittedName>
</protein>
<dbReference type="EMBL" id="JAAQHG020000008">
    <property type="protein sequence ID" value="KAL1587890.1"/>
    <property type="molecule type" value="Genomic_DNA"/>
</dbReference>
<dbReference type="GeneID" id="96004693"/>